<proteinExistence type="predicted"/>
<gene>
    <name evidence="2" type="ORF">MAE02_34550</name>
</gene>
<dbReference type="PANTHER" id="PTHR41521:SF4">
    <property type="entry name" value="BLR0684 PROTEIN"/>
    <property type="match status" value="1"/>
</dbReference>
<organism evidence="2 3">
    <name type="scientific">Microvirga aerophila</name>
    <dbReference type="NCBI Taxonomy" id="670291"/>
    <lineage>
        <taxon>Bacteria</taxon>
        <taxon>Pseudomonadati</taxon>
        <taxon>Pseudomonadota</taxon>
        <taxon>Alphaproteobacteria</taxon>
        <taxon>Hyphomicrobiales</taxon>
        <taxon>Methylobacteriaceae</taxon>
        <taxon>Microvirga</taxon>
    </lineage>
</organism>
<dbReference type="SUPFAM" id="SSF54909">
    <property type="entry name" value="Dimeric alpha+beta barrel"/>
    <property type="match status" value="1"/>
</dbReference>
<protein>
    <recommendedName>
        <fullName evidence="1">DUF1330 domain-containing protein</fullName>
    </recommendedName>
</protein>
<dbReference type="InterPro" id="IPR010753">
    <property type="entry name" value="DUF1330"/>
</dbReference>
<evidence type="ECO:0000313" key="2">
    <source>
        <dbReference type="EMBL" id="GEO15759.1"/>
    </source>
</evidence>
<feature type="domain" description="DUF1330" evidence="1">
    <location>
        <begin position="7"/>
        <end position="97"/>
    </location>
</feature>
<reference evidence="2 3" key="1">
    <citation type="submission" date="2019-07" db="EMBL/GenBank/DDBJ databases">
        <title>Whole genome shotgun sequence of Microvirga aerophila NBRC 106136.</title>
        <authorList>
            <person name="Hosoyama A."/>
            <person name="Uohara A."/>
            <person name="Ohji S."/>
            <person name="Ichikawa N."/>
        </authorList>
    </citation>
    <scope>NUCLEOTIDE SEQUENCE [LARGE SCALE GENOMIC DNA]</scope>
    <source>
        <strain evidence="2 3">NBRC 106136</strain>
    </source>
</reference>
<dbReference type="Proteomes" id="UP000321085">
    <property type="component" value="Unassembled WGS sequence"/>
</dbReference>
<evidence type="ECO:0000259" key="1">
    <source>
        <dbReference type="Pfam" id="PF07045"/>
    </source>
</evidence>
<dbReference type="InterPro" id="IPR011008">
    <property type="entry name" value="Dimeric_a/b-barrel"/>
</dbReference>
<dbReference type="EMBL" id="BJYU01000048">
    <property type="protein sequence ID" value="GEO15759.1"/>
    <property type="molecule type" value="Genomic_DNA"/>
</dbReference>
<keyword evidence="3" id="KW-1185">Reference proteome</keyword>
<dbReference type="OrthoDB" id="9806380at2"/>
<dbReference type="PANTHER" id="PTHR41521">
    <property type="match status" value="1"/>
</dbReference>
<name>A0A512BUX1_9HYPH</name>
<dbReference type="Pfam" id="PF07045">
    <property type="entry name" value="DUF1330"/>
    <property type="match status" value="1"/>
</dbReference>
<accession>A0A512BUX1</accession>
<dbReference type="AlphaFoldDB" id="A0A512BUX1"/>
<evidence type="ECO:0000313" key="3">
    <source>
        <dbReference type="Proteomes" id="UP000321085"/>
    </source>
</evidence>
<comment type="caution">
    <text evidence="2">The sequence shown here is derived from an EMBL/GenBank/DDBJ whole genome shotgun (WGS) entry which is preliminary data.</text>
</comment>
<dbReference type="Gene3D" id="3.30.70.100">
    <property type="match status" value="1"/>
</dbReference>
<sequence length="97" mass="10251">MGMGMTKGYIVNNITVKDEAGYANCRVTAAKTLEDAAGTFLVRGGRHEVIEGQSYERIIICEFESYEAAHAASAAVRALGDLRGDSAVANIVVVEGV</sequence>